<evidence type="ECO:0000256" key="1">
    <source>
        <dbReference type="SAM" id="MobiDB-lite"/>
    </source>
</evidence>
<proteinExistence type="predicted"/>
<accession>A0AAN9XLQ3</accession>
<keyword evidence="3" id="KW-1185">Reference proteome</keyword>
<dbReference type="Proteomes" id="UP001386955">
    <property type="component" value="Unassembled WGS sequence"/>
</dbReference>
<feature type="region of interest" description="Disordered" evidence="1">
    <location>
        <begin position="1"/>
        <end position="21"/>
    </location>
</feature>
<dbReference type="AlphaFoldDB" id="A0AAN9XLQ3"/>
<feature type="compositionally biased region" description="Polar residues" evidence="1">
    <location>
        <begin position="1"/>
        <end position="18"/>
    </location>
</feature>
<gene>
    <name evidence="2" type="ORF">VNO78_18123</name>
</gene>
<comment type="caution">
    <text evidence="2">The sequence shown here is derived from an EMBL/GenBank/DDBJ whole genome shotgun (WGS) entry which is preliminary data.</text>
</comment>
<organism evidence="2 3">
    <name type="scientific">Psophocarpus tetragonolobus</name>
    <name type="common">Winged bean</name>
    <name type="synonym">Dolichos tetragonolobus</name>
    <dbReference type="NCBI Taxonomy" id="3891"/>
    <lineage>
        <taxon>Eukaryota</taxon>
        <taxon>Viridiplantae</taxon>
        <taxon>Streptophyta</taxon>
        <taxon>Embryophyta</taxon>
        <taxon>Tracheophyta</taxon>
        <taxon>Spermatophyta</taxon>
        <taxon>Magnoliopsida</taxon>
        <taxon>eudicotyledons</taxon>
        <taxon>Gunneridae</taxon>
        <taxon>Pentapetalae</taxon>
        <taxon>rosids</taxon>
        <taxon>fabids</taxon>
        <taxon>Fabales</taxon>
        <taxon>Fabaceae</taxon>
        <taxon>Papilionoideae</taxon>
        <taxon>50 kb inversion clade</taxon>
        <taxon>NPAAA clade</taxon>
        <taxon>indigoferoid/millettioid clade</taxon>
        <taxon>Phaseoleae</taxon>
        <taxon>Psophocarpus</taxon>
    </lineage>
</organism>
<reference evidence="2 3" key="1">
    <citation type="submission" date="2024-01" db="EMBL/GenBank/DDBJ databases">
        <title>The genomes of 5 underutilized Papilionoideae crops provide insights into root nodulation and disease resistanc.</title>
        <authorList>
            <person name="Jiang F."/>
        </authorList>
    </citation>
    <scope>NUCLEOTIDE SEQUENCE [LARGE SCALE GENOMIC DNA]</scope>
    <source>
        <strain evidence="2">DUOXIRENSHENG_FW03</strain>
        <tissue evidence="2">Leaves</tissue>
    </source>
</reference>
<protein>
    <submittedName>
        <fullName evidence="2">Uncharacterized protein</fullName>
    </submittedName>
</protein>
<evidence type="ECO:0000313" key="2">
    <source>
        <dbReference type="EMBL" id="KAK7396959.1"/>
    </source>
</evidence>
<evidence type="ECO:0000313" key="3">
    <source>
        <dbReference type="Proteomes" id="UP001386955"/>
    </source>
</evidence>
<dbReference type="EMBL" id="JAYMYS010000004">
    <property type="protein sequence ID" value="KAK7396959.1"/>
    <property type="molecule type" value="Genomic_DNA"/>
</dbReference>
<sequence>MTQSITSRVAQDRSQPVTSRLGHKRTVIQAINQVILSSTLSVDDINSGKTKTFKQLQWSLVGVEKVPIVEDNQVREMVMWRNHRRRSIKGATSIGTRVMWVRIKIVGSENGGCNQGVGGGVGCRRRDLYC</sequence>
<name>A0AAN9XLQ3_PSOTE</name>